<dbReference type="OrthoDB" id="9773828at2"/>
<dbReference type="InterPro" id="IPR050523">
    <property type="entry name" value="AKR_Detox_Biosynth"/>
</dbReference>
<dbReference type="InterPro" id="IPR023210">
    <property type="entry name" value="NADP_OxRdtase_dom"/>
</dbReference>
<name>A0A1T5MNH7_9BACT</name>
<dbReference type="InterPro" id="IPR036812">
    <property type="entry name" value="NAD(P)_OxRdtase_dom_sf"/>
</dbReference>
<dbReference type="Pfam" id="PF00248">
    <property type="entry name" value="Aldo_ket_red"/>
    <property type="match status" value="1"/>
</dbReference>
<feature type="domain" description="NADP-dependent oxidoreductase" evidence="1">
    <location>
        <begin position="19"/>
        <end position="289"/>
    </location>
</feature>
<evidence type="ECO:0000313" key="3">
    <source>
        <dbReference type="Proteomes" id="UP000190961"/>
    </source>
</evidence>
<dbReference type="PANTHER" id="PTHR43364">
    <property type="entry name" value="NADH-SPECIFIC METHYLGLYOXAL REDUCTASE-RELATED"/>
    <property type="match status" value="1"/>
</dbReference>
<dbReference type="GO" id="GO:0005829">
    <property type="term" value="C:cytosol"/>
    <property type="evidence" value="ECO:0007669"/>
    <property type="project" value="TreeGrafter"/>
</dbReference>
<gene>
    <name evidence="2" type="ORF">SAMN05660236_5927</name>
</gene>
<dbReference type="PRINTS" id="PR00069">
    <property type="entry name" value="ALDKETRDTASE"/>
</dbReference>
<sequence length="297" mass="33389">MQKIYLSDAGPKVSPAVYGFYRWDTELENASVSMEKIVALCLELGINTFDHADTYGSSQCEELFGNLISKKSFKREDIVLFTKCGLQLPQGTNPAVRVKHYDTSAQHILKSAENSLRKLKTDYIDIFLLDHLDHISNLEETAIALEQLMKSGKVKHIGVANFSVFQHQLLASYMHTAIVTHHLELNLLNTAALDNGQIDYIKQRYMRPLASAPVASGRIATGTDDQAVRVRKKLQEVGAKYNVDIESVAVAWLIKLGALPLIGTRDEQRIRNIANAFNIQLDHQDWYELYTASRGEI</sequence>
<proteinExistence type="predicted"/>
<keyword evidence="3" id="KW-1185">Reference proteome</keyword>
<dbReference type="InterPro" id="IPR020471">
    <property type="entry name" value="AKR"/>
</dbReference>
<reference evidence="2 3" key="1">
    <citation type="submission" date="2017-02" db="EMBL/GenBank/DDBJ databases">
        <authorList>
            <person name="Peterson S.W."/>
        </authorList>
    </citation>
    <scope>NUCLEOTIDE SEQUENCE [LARGE SCALE GENOMIC DNA]</scope>
    <source>
        <strain evidence="2 3">DSM 25262</strain>
    </source>
</reference>
<dbReference type="AlphaFoldDB" id="A0A1T5MNH7"/>
<dbReference type="Proteomes" id="UP000190961">
    <property type="component" value="Unassembled WGS sequence"/>
</dbReference>
<dbReference type="RefSeq" id="WP_079690408.1">
    <property type="nucleotide sequence ID" value="NZ_FUZU01000005.1"/>
</dbReference>
<evidence type="ECO:0000259" key="1">
    <source>
        <dbReference type="Pfam" id="PF00248"/>
    </source>
</evidence>
<dbReference type="Gene3D" id="3.20.20.100">
    <property type="entry name" value="NADP-dependent oxidoreductase domain"/>
    <property type="match status" value="1"/>
</dbReference>
<dbReference type="SUPFAM" id="SSF51430">
    <property type="entry name" value="NAD(P)-linked oxidoreductase"/>
    <property type="match status" value="1"/>
</dbReference>
<protein>
    <submittedName>
        <fullName evidence="2">Predicted oxidoreductase</fullName>
    </submittedName>
</protein>
<dbReference type="PANTHER" id="PTHR43364:SF1">
    <property type="entry name" value="OXIDOREDUCTASE YDHF"/>
    <property type="match status" value="1"/>
</dbReference>
<organism evidence="2 3">
    <name type="scientific">Ohtaekwangia koreensis</name>
    <dbReference type="NCBI Taxonomy" id="688867"/>
    <lineage>
        <taxon>Bacteria</taxon>
        <taxon>Pseudomonadati</taxon>
        <taxon>Bacteroidota</taxon>
        <taxon>Cytophagia</taxon>
        <taxon>Cytophagales</taxon>
        <taxon>Fulvivirgaceae</taxon>
        <taxon>Ohtaekwangia</taxon>
    </lineage>
</organism>
<dbReference type="STRING" id="688867.SAMN05660236_5927"/>
<dbReference type="GO" id="GO:0016491">
    <property type="term" value="F:oxidoreductase activity"/>
    <property type="evidence" value="ECO:0007669"/>
    <property type="project" value="InterPro"/>
</dbReference>
<evidence type="ECO:0000313" key="2">
    <source>
        <dbReference type="EMBL" id="SKC89761.1"/>
    </source>
</evidence>
<accession>A0A1T5MNH7</accession>
<dbReference type="EMBL" id="FUZU01000005">
    <property type="protein sequence ID" value="SKC89761.1"/>
    <property type="molecule type" value="Genomic_DNA"/>
</dbReference>